<accession>A0A921QKZ7</accession>
<dbReference type="PANTHER" id="PTHR34838:SF2">
    <property type="entry name" value="OS08G0142500 PROTEIN"/>
    <property type="match status" value="1"/>
</dbReference>
<comment type="caution">
    <text evidence="1">The sequence shown here is derived from an EMBL/GenBank/DDBJ whole genome shotgun (WGS) entry which is preliminary data.</text>
</comment>
<dbReference type="PANTHER" id="PTHR34838">
    <property type="entry name" value="OS08G0142100 PROTEIN-RELATED"/>
    <property type="match status" value="1"/>
</dbReference>
<reference evidence="1" key="2">
    <citation type="submission" date="2020-10" db="EMBL/GenBank/DDBJ databases">
        <authorList>
            <person name="Cooper E.A."/>
            <person name="Brenton Z.W."/>
            <person name="Flinn B.S."/>
            <person name="Jenkins J."/>
            <person name="Shu S."/>
            <person name="Flowers D."/>
            <person name="Luo F."/>
            <person name="Wang Y."/>
            <person name="Xia P."/>
            <person name="Barry K."/>
            <person name="Daum C."/>
            <person name="Lipzen A."/>
            <person name="Yoshinaga Y."/>
            <person name="Schmutz J."/>
            <person name="Saski C."/>
            <person name="Vermerris W."/>
            <person name="Kresovich S."/>
        </authorList>
    </citation>
    <scope>NUCLEOTIDE SEQUENCE</scope>
</reference>
<proteinExistence type="predicted"/>
<gene>
    <name evidence="1" type="ORF">BDA96_07G038200</name>
</gene>
<evidence type="ECO:0000313" key="2">
    <source>
        <dbReference type="Proteomes" id="UP000807115"/>
    </source>
</evidence>
<protein>
    <submittedName>
        <fullName evidence="1">Uncharacterized protein</fullName>
    </submittedName>
</protein>
<dbReference type="AlphaFoldDB" id="A0A921QKZ7"/>
<name>A0A921QKZ7_SORBI</name>
<dbReference type="EMBL" id="CM027686">
    <property type="protein sequence ID" value="KAG0522450.1"/>
    <property type="molecule type" value="Genomic_DNA"/>
</dbReference>
<dbReference type="Proteomes" id="UP000807115">
    <property type="component" value="Chromosome 7"/>
</dbReference>
<sequence length="68" mass="7447">MDRVAAALVACRFMDGDLGMVYRDGVAQVEGCRDRVMKLPASPLYARSLVDRNLAVLAYFLGKLLGVQ</sequence>
<organism evidence="1 2">
    <name type="scientific">Sorghum bicolor</name>
    <name type="common">Sorghum</name>
    <name type="synonym">Sorghum vulgare</name>
    <dbReference type="NCBI Taxonomy" id="4558"/>
    <lineage>
        <taxon>Eukaryota</taxon>
        <taxon>Viridiplantae</taxon>
        <taxon>Streptophyta</taxon>
        <taxon>Embryophyta</taxon>
        <taxon>Tracheophyta</taxon>
        <taxon>Spermatophyta</taxon>
        <taxon>Magnoliopsida</taxon>
        <taxon>Liliopsida</taxon>
        <taxon>Poales</taxon>
        <taxon>Poaceae</taxon>
        <taxon>PACMAD clade</taxon>
        <taxon>Panicoideae</taxon>
        <taxon>Andropogonodae</taxon>
        <taxon>Andropogoneae</taxon>
        <taxon>Sorghinae</taxon>
        <taxon>Sorghum</taxon>
    </lineage>
</organism>
<evidence type="ECO:0000313" key="1">
    <source>
        <dbReference type="EMBL" id="KAG0522450.1"/>
    </source>
</evidence>
<reference evidence="1" key="1">
    <citation type="journal article" date="2019" name="BMC Genomics">
        <title>A new reference genome for Sorghum bicolor reveals high levels of sequence similarity between sweet and grain genotypes: implications for the genetics of sugar metabolism.</title>
        <authorList>
            <person name="Cooper E.A."/>
            <person name="Brenton Z.W."/>
            <person name="Flinn B.S."/>
            <person name="Jenkins J."/>
            <person name="Shu S."/>
            <person name="Flowers D."/>
            <person name="Luo F."/>
            <person name="Wang Y."/>
            <person name="Xia P."/>
            <person name="Barry K."/>
            <person name="Daum C."/>
            <person name="Lipzen A."/>
            <person name="Yoshinaga Y."/>
            <person name="Schmutz J."/>
            <person name="Saski C."/>
            <person name="Vermerris W."/>
            <person name="Kresovich S."/>
        </authorList>
    </citation>
    <scope>NUCLEOTIDE SEQUENCE</scope>
</reference>